<accession>A3ZXX2</accession>
<evidence type="ECO:0000313" key="4">
    <source>
        <dbReference type="Proteomes" id="UP000004358"/>
    </source>
</evidence>
<dbReference type="AlphaFoldDB" id="A3ZXX2"/>
<keyword evidence="2" id="KW-1133">Transmembrane helix</keyword>
<gene>
    <name evidence="3" type="ORF">DSM3645_07820</name>
</gene>
<organism evidence="3 4">
    <name type="scientific">Blastopirellula marina DSM 3645</name>
    <dbReference type="NCBI Taxonomy" id="314230"/>
    <lineage>
        <taxon>Bacteria</taxon>
        <taxon>Pseudomonadati</taxon>
        <taxon>Planctomycetota</taxon>
        <taxon>Planctomycetia</taxon>
        <taxon>Pirellulales</taxon>
        <taxon>Pirellulaceae</taxon>
        <taxon>Blastopirellula</taxon>
    </lineage>
</organism>
<name>A3ZXX2_9BACT</name>
<evidence type="ECO:0000256" key="2">
    <source>
        <dbReference type="SAM" id="Phobius"/>
    </source>
</evidence>
<sequence>MNTPLLIAASVIIPLFWGWGTHLLFAWIWPPQSARRVDHNDPQRPQGPPFDFQI</sequence>
<feature type="region of interest" description="Disordered" evidence="1">
    <location>
        <begin position="35"/>
        <end position="54"/>
    </location>
</feature>
<evidence type="ECO:0000256" key="1">
    <source>
        <dbReference type="SAM" id="MobiDB-lite"/>
    </source>
</evidence>
<keyword evidence="2" id="KW-0472">Membrane</keyword>
<protein>
    <submittedName>
        <fullName evidence="3">Uncharacterized protein</fullName>
    </submittedName>
</protein>
<keyword evidence="2" id="KW-0812">Transmembrane</keyword>
<dbReference type="RefSeq" id="WP_002655160.1">
    <property type="nucleotide sequence ID" value="NZ_CH672377.1"/>
</dbReference>
<reference evidence="3 4" key="1">
    <citation type="submission" date="2006-02" db="EMBL/GenBank/DDBJ databases">
        <authorList>
            <person name="Amann R."/>
            <person name="Ferriera S."/>
            <person name="Johnson J."/>
            <person name="Kravitz S."/>
            <person name="Halpern A."/>
            <person name="Remington K."/>
            <person name="Beeson K."/>
            <person name="Tran B."/>
            <person name="Rogers Y.-H."/>
            <person name="Friedman R."/>
            <person name="Venter J.C."/>
        </authorList>
    </citation>
    <scope>NUCLEOTIDE SEQUENCE [LARGE SCALE GENOMIC DNA]</scope>
    <source>
        <strain evidence="3 4">DSM 3645</strain>
    </source>
</reference>
<comment type="caution">
    <text evidence="3">The sequence shown here is derived from an EMBL/GenBank/DDBJ whole genome shotgun (WGS) entry which is preliminary data.</text>
</comment>
<proteinExistence type="predicted"/>
<dbReference type="HOGENOM" id="CLU_3040903_0_0_0"/>
<dbReference type="OrthoDB" id="285868at2"/>
<feature type="transmembrane region" description="Helical" evidence="2">
    <location>
        <begin position="6"/>
        <end position="29"/>
    </location>
</feature>
<dbReference type="Proteomes" id="UP000004358">
    <property type="component" value="Unassembled WGS sequence"/>
</dbReference>
<dbReference type="EMBL" id="AANZ01000019">
    <property type="protein sequence ID" value="EAQ78683.1"/>
    <property type="molecule type" value="Genomic_DNA"/>
</dbReference>
<evidence type="ECO:0000313" key="3">
    <source>
        <dbReference type="EMBL" id="EAQ78683.1"/>
    </source>
</evidence>